<feature type="region of interest" description="Disordered" evidence="1">
    <location>
        <begin position="426"/>
        <end position="479"/>
    </location>
</feature>
<keyword evidence="3" id="KW-1185">Reference proteome</keyword>
<evidence type="ECO:0000313" key="2">
    <source>
        <dbReference type="EMBL" id="KAG0141292.1"/>
    </source>
</evidence>
<dbReference type="Proteomes" id="UP000886653">
    <property type="component" value="Unassembled WGS sequence"/>
</dbReference>
<dbReference type="EMBL" id="MU167393">
    <property type="protein sequence ID" value="KAG0141292.1"/>
    <property type="molecule type" value="Genomic_DNA"/>
</dbReference>
<proteinExistence type="predicted"/>
<dbReference type="OrthoDB" id="10686319at2759"/>
<feature type="region of interest" description="Disordered" evidence="1">
    <location>
        <begin position="106"/>
        <end position="145"/>
    </location>
</feature>
<feature type="compositionally biased region" description="Polar residues" evidence="1">
    <location>
        <begin position="282"/>
        <end position="292"/>
    </location>
</feature>
<feature type="compositionally biased region" description="Basic residues" evidence="1">
    <location>
        <begin position="426"/>
        <end position="441"/>
    </location>
</feature>
<organism evidence="2 3">
    <name type="scientific">Cronartium quercuum f. sp. fusiforme G11</name>
    <dbReference type="NCBI Taxonomy" id="708437"/>
    <lineage>
        <taxon>Eukaryota</taxon>
        <taxon>Fungi</taxon>
        <taxon>Dikarya</taxon>
        <taxon>Basidiomycota</taxon>
        <taxon>Pucciniomycotina</taxon>
        <taxon>Pucciniomycetes</taxon>
        <taxon>Pucciniales</taxon>
        <taxon>Coleosporiaceae</taxon>
        <taxon>Cronartium</taxon>
    </lineage>
</organism>
<gene>
    <name evidence="2" type="ORF">CROQUDRAFT_136230</name>
</gene>
<evidence type="ECO:0000313" key="3">
    <source>
        <dbReference type="Proteomes" id="UP000886653"/>
    </source>
</evidence>
<evidence type="ECO:0000256" key="1">
    <source>
        <dbReference type="SAM" id="MobiDB-lite"/>
    </source>
</evidence>
<comment type="caution">
    <text evidence="2">The sequence shown here is derived from an EMBL/GenBank/DDBJ whole genome shotgun (WGS) entry which is preliminary data.</text>
</comment>
<dbReference type="AlphaFoldDB" id="A0A9P6T6S0"/>
<accession>A0A9P6T6S0</accession>
<feature type="compositionally biased region" description="Polar residues" evidence="1">
    <location>
        <begin position="111"/>
        <end position="123"/>
    </location>
</feature>
<sequence>MILFTLVPQVLLLIITIQFHFPWAVLGHLKFDLNHEPPVESGEEISFLVHQQHQHPESEASSLQPHVNRPLPVGLAEGSKQLEKYLRNPFNMENNLQHHEVLRDYVGSGSSGQQRNKNVATSGSRKRKARASAVGNSLDSSAAVPSMGPARNMDYRAVSQYSKGSHPIGSDFHAANRDHSSLEVGASTGEATRKASNMEESFERHQRLKSFHSTNVGRPLLNSNVPSAVASGENHLQNLLDARSTVLSHLNLFVQSFPAHHPEGLQSSGTEGFNQLRKDTRNPSNMENNLQHPQRPTLDIVRNSMEPGSVDQQRDKNVATIPTATGTPEDQALDSLLLHGVLKEKLFSPPLQAIDNNIFLRYLKDFPMLTFTTSGETEYLSSLGVIPFAPLCVNRPNTIKISRGVFKVNPPEGNIIAVLEKPREKGKKPKIKYKNVQKKGKSQTSVAASGPEPGLSLNNVEQGEETDVEDSTKQDVQEKDRKTLQHLKILQVQNILQSKVMKEVKIKWWYRHDPKAMEVFNKSPAQLLPVEEYLRYSALLANWDESHVFHLKQLYLAWISDHDMPFFMDKKLSPRDYRSYKIPPSRKVLCEGLMLNGYVWPLSGTSKSSNKNRIVEIENYWKSNRGIEFVKNKGCGTYIREFMHKMADVTEITWNQQMPYRNHMNNLYMEPRSKNMQKFWDMLLPVVNKATHNTIIESGLNWEQHESIWNRLKDYYNESDPKKYAHNTWGFEATEASKLWEVVSEVKNAQKQLQIGMDQLFSAMTLNLNILDSYKLENNRGALQNLHDLCDHRYHKTETFRNLSFFAL</sequence>
<feature type="compositionally biased region" description="Basic and acidic residues" evidence="1">
    <location>
        <begin position="470"/>
        <end position="479"/>
    </location>
</feature>
<name>A0A9P6T6S0_9BASI</name>
<reference evidence="2" key="1">
    <citation type="submission" date="2013-11" db="EMBL/GenBank/DDBJ databases">
        <title>Genome sequence of the fusiform rust pathogen reveals effectors for host alternation and coevolution with pine.</title>
        <authorList>
            <consortium name="DOE Joint Genome Institute"/>
            <person name="Smith K."/>
            <person name="Pendleton A."/>
            <person name="Kubisiak T."/>
            <person name="Anderson C."/>
            <person name="Salamov A."/>
            <person name="Aerts A."/>
            <person name="Riley R."/>
            <person name="Clum A."/>
            <person name="Lindquist E."/>
            <person name="Ence D."/>
            <person name="Campbell M."/>
            <person name="Kronenberg Z."/>
            <person name="Feau N."/>
            <person name="Dhillon B."/>
            <person name="Hamelin R."/>
            <person name="Burleigh J."/>
            <person name="Smith J."/>
            <person name="Yandell M."/>
            <person name="Nelson C."/>
            <person name="Grigoriev I."/>
            <person name="Davis J."/>
        </authorList>
    </citation>
    <scope>NUCLEOTIDE SEQUENCE</scope>
    <source>
        <strain evidence="2">G11</strain>
    </source>
</reference>
<feature type="region of interest" description="Disordered" evidence="1">
    <location>
        <begin position="264"/>
        <end position="292"/>
    </location>
</feature>
<protein>
    <submittedName>
        <fullName evidence="2">Uncharacterized protein</fullName>
    </submittedName>
</protein>